<dbReference type="SUPFAM" id="SSF49464">
    <property type="entry name" value="Carboxypeptidase regulatory domain-like"/>
    <property type="match status" value="1"/>
</dbReference>
<dbReference type="STRING" id="1128970.SAMN04487935_0212"/>
<accession>A0A1G8RNT2</accession>
<organism evidence="1 2">
    <name type="scientific">Flavobacterium noncentrifugens</name>
    <dbReference type="NCBI Taxonomy" id="1128970"/>
    <lineage>
        <taxon>Bacteria</taxon>
        <taxon>Pseudomonadati</taxon>
        <taxon>Bacteroidota</taxon>
        <taxon>Flavobacteriia</taxon>
        <taxon>Flavobacteriales</taxon>
        <taxon>Flavobacteriaceae</taxon>
        <taxon>Flavobacterium</taxon>
    </lineage>
</organism>
<evidence type="ECO:0000313" key="1">
    <source>
        <dbReference type="EMBL" id="SDJ18641.1"/>
    </source>
</evidence>
<proteinExistence type="predicted"/>
<sequence>MVFSILPNQIQAQEVARKTLRGKVNAYANSLSGIYVINTSTEKAAITEENGYFAIPAKEGDTLMLSSINFKGLKYAITKETLVQDLFFVKMLPLMHQLDEVQVFQYKNINAVALGIIPKGQKTYTPAERRFKAATGLDTQIGLNTSLTIDPLFNLLSGRTAMLRKAIEVERKEFMMDKIDNTFDHDYFVQKLKIPEEYVRGFYYYIVENKRFANAMNSKNKAMATFVMGELAVAYIEMNNLGVCKE</sequence>
<reference evidence="1 2" key="1">
    <citation type="submission" date="2016-10" db="EMBL/GenBank/DDBJ databases">
        <authorList>
            <person name="de Groot N.N."/>
        </authorList>
    </citation>
    <scope>NUCLEOTIDE SEQUENCE [LARGE SCALE GENOMIC DNA]</scope>
    <source>
        <strain evidence="1 2">CGMCC 1.10076</strain>
    </source>
</reference>
<dbReference type="Proteomes" id="UP000199580">
    <property type="component" value="Unassembled WGS sequence"/>
</dbReference>
<evidence type="ECO:0008006" key="3">
    <source>
        <dbReference type="Google" id="ProtNLM"/>
    </source>
</evidence>
<keyword evidence="2" id="KW-1185">Reference proteome</keyword>
<protein>
    <recommendedName>
        <fullName evidence="3">CarboxypepD_reg-like domain-containing protein</fullName>
    </recommendedName>
</protein>
<dbReference type="EMBL" id="FNEZ01000001">
    <property type="protein sequence ID" value="SDJ18641.1"/>
    <property type="molecule type" value="Genomic_DNA"/>
</dbReference>
<dbReference type="AlphaFoldDB" id="A0A1G8RNT2"/>
<evidence type="ECO:0000313" key="2">
    <source>
        <dbReference type="Proteomes" id="UP000199580"/>
    </source>
</evidence>
<name>A0A1G8RNT2_9FLAO</name>
<dbReference type="InterPro" id="IPR008969">
    <property type="entry name" value="CarboxyPept-like_regulatory"/>
</dbReference>
<gene>
    <name evidence="1" type="ORF">SAMN04487935_0212</name>
</gene>